<name>A0ABV7KY19_9PROT</name>
<sequence length="203" mass="20129">MNGAQTSQVAADGVAPDQASGVTAPGDLDAEGDGSGGQGDFENPASGENIFQAQLAGSEEELAGTERPLSPIEEAILDFPPDAVVQPEDTFSAAATDAVSRQTGAATTTASAESGDTAGSEEVSGQFGVSETQAAEQAQATQREEAARQAADEEANRETSEPRTNLSGATDDPFNIANGSAASQSGSGSPAAQPPGSTVDIAA</sequence>
<protein>
    <submittedName>
        <fullName evidence="2">Uncharacterized protein</fullName>
    </submittedName>
</protein>
<comment type="caution">
    <text evidence="2">The sequence shown here is derived from an EMBL/GenBank/DDBJ whole genome shotgun (WGS) entry which is preliminary data.</text>
</comment>
<feature type="region of interest" description="Disordered" evidence="1">
    <location>
        <begin position="1"/>
        <end position="50"/>
    </location>
</feature>
<organism evidence="2 3">
    <name type="scientific">Marinibaculum pumilum</name>
    <dbReference type="NCBI Taxonomy" id="1766165"/>
    <lineage>
        <taxon>Bacteria</taxon>
        <taxon>Pseudomonadati</taxon>
        <taxon>Pseudomonadota</taxon>
        <taxon>Alphaproteobacteria</taxon>
        <taxon>Rhodospirillales</taxon>
        <taxon>Rhodospirillaceae</taxon>
        <taxon>Marinibaculum</taxon>
    </lineage>
</organism>
<gene>
    <name evidence="2" type="ORF">ACFOGJ_08655</name>
</gene>
<feature type="compositionally biased region" description="Low complexity" evidence="1">
    <location>
        <begin position="103"/>
        <end position="122"/>
    </location>
</feature>
<evidence type="ECO:0000313" key="2">
    <source>
        <dbReference type="EMBL" id="MFC3227296.1"/>
    </source>
</evidence>
<feature type="compositionally biased region" description="Low complexity" evidence="1">
    <location>
        <begin position="179"/>
        <end position="197"/>
    </location>
</feature>
<feature type="compositionally biased region" description="Basic and acidic residues" evidence="1">
    <location>
        <begin position="142"/>
        <end position="161"/>
    </location>
</feature>
<dbReference type="Proteomes" id="UP001595528">
    <property type="component" value="Unassembled WGS sequence"/>
</dbReference>
<evidence type="ECO:0000256" key="1">
    <source>
        <dbReference type="SAM" id="MobiDB-lite"/>
    </source>
</evidence>
<evidence type="ECO:0000313" key="3">
    <source>
        <dbReference type="Proteomes" id="UP001595528"/>
    </source>
</evidence>
<dbReference type="EMBL" id="JBHRTR010000020">
    <property type="protein sequence ID" value="MFC3227296.1"/>
    <property type="molecule type" value="Genomic_DNA"/>
</dbReference>
<proteinExistence type="predicted"/>
<reference evidence="3" key="1">
    <citation type="journal article" date="2019" name="Int. J. Syst. Evol. Microbiol.">
        <title>The Global Catalogue of Microorganisms (GCM) 10K type strain sequencing project: providing services to taxonomists for standard genome sequencing and annotation.</title>
        <authorList>
            <consortium name="The Broad Institute Genomics Platform"/>
            <consortium name="The Broad Institute Genome Sequencing Center for Infectious Disease"/>
            <person name="Wu L."/>
            <person name="Ma J."/>
        </authorList>
    </citation>
    <scope>NUCLEOTIDE SEQUENCE [LARGE SCALE GENOMIC DNA]</scope>
    <source>
        <strain evidence="3">KCTC 42964</strain>
    </source>
</reference>
<dbReference type="RefSeq" id="WP_379899457.1">
    <property type="nucleotide sequence ID" value="NZ_JBHRTR010000020.1"/>
</dbReference>
<keyword evidence="3" id="KW-1185">Reference proteome</keyword>
<feature type="region of interest" description="Disordered" evidence="1">
    <location>
        <begin position="87"/>
        <end position="203"/>
    </location>
</feature>
<feature type="compositionally biased region" description="Low complexity" evidence="1">
    <location>
        <begin position="131"/>
        <end position="141"/>
    </location>
</feature>
<accession>A0ABV7KY19</accession>